<evidence type="ECO:0000313" key="2">
    <source>
        <dbReference type="Proteomes" id="UP001162501"/>
    </source>
</evidence>
<evidence type="ECO:0000313" key="1">
    <source>
        <dbReference type="EMBL" id="CAI9705332.1"/>
    </source>
</evidence>
<reference evidence="1" key="1">
    <citation type="submission" date="2023-05" db="EMBL/GenBank/DDBJ databases">
        <authorList>
            <consortium name="ELIXIR-Norway"/>
        </authorList>
    </citation>
    <scope>NUCLEOTIDE SEQUENCE</scope>
</reference>
<protein>
    <submittedName>
        <fullName evidence="1">Uncharacterized protein</fullName>
    </submittedName>
</protein>
<organism evidence="1 2">
    <name type="scientific">Rangifer tarandus platyrhynchus</name>
    <name type="common">Svalbard reindeer</name>
    <dbReference type="NCBI Taxonomy" id="3082113"/>
    <lineage>
        <taxon>Eukaryota</taxon>
        <taxon>Metazoa</taxon>
        <taxon>Chordata</taxon>
        <taxon>Craniata</taxon>
        <taxon>Vertebrata</taxon>
        <taxon>Euteleostomi</taxon>
        <taxon>Mammalia</taxon>
        <taxon>Eutheria</taxon>
        <taxon>Laurasiatheria</taxon>
        <taxon>Artiodactyla</taxon>
        <taxon>Ruminantia</taxon>
        <taxon>Pecora</taxon>
        <taxon>Cervidae</taxon>
        <taxon>Odocoileinae</taxon>
        <taxon>Rangifer</taxon>
    </lineage>
</organism>
<gene>
    <name evidence="1" type="ORF">MRATA1EN3_LOCUS16545</name>
</gene>
<dbReference type="EMBL" id="OX596112">
    <property type="protein sequence ID" value="CAI9705332.1"/>
    <property type="molecule type" value="Genomic_DNA"/>
</dbReference>
<name>A0ACB0EWZ0_RANTA</name>
<sequence>MCLLLSVFAKTADSKDRSRCRKSKSCGWRLGAGRATSLVVLHLTEYTPLEGDGAMVGQGPLHSPLGLLLLAALCLLHPGASGQLHPTRGAPKETSSIQGARGSSAEPACGAQPAPLGAFWSFTPLVLMIPQPAAVASGGEFKVEASAAALGAALHAASSQLHATDSSLALAGHPRGLELLCGLSCLWPLPVSKPQVRLSDPSPVEGASLVATHAVREGTEPVTFARQHQTPRGSLEALVGLSSDRAFLDVIYSADNPVITVEPLGFTEEGIGASEREEVTPSCLAASNPPASMCGSMTTLRCMLGPHRPVHLPGPQQPPGHPHADQRPAQHPLSPQGAALLCCSPSPRGTESAMSPGVMQPPSFPTAAFTGRHPALALPVLCRITLFEWACPTCWTLASVRDQFITLSCEWPGGEPPAVLSWLDEQEQPLGSSSSSLAIYLLQAQEDLAGREFTRRGTHPLRVPDPLCRLRLGSKVTNIRVQGVAPRQRQAPNHHPPPQVQILHKKPQSPQ</sequence>
<proteinExistence type="predicted"/>
<accession>A0ACB0EWZ0</accession>
<dbReference type="Proteomes" id="UP001162501">
    <property type="component" value="Chromosome 28"/>
</dbReference>